<keyword evidence="5" id="KW-0574">Periplasm</keyword>
<comment type="subcellular location">
    <subcellularLocation>
        <location evidence="1">Periplasm</location>
    </subcellularLocation>
</comment>
<dbReference type="OrthoDB" id="9815444at2"/>
<reference evidence="6" key="1">
    <citation type="journal article" date="2014" name="Int. J. Syst. Evol. Microbiol.">
        <title>Complete genome sequence of Corynebacterium casei LMG S-19264T (=DSM 44701T), isolated from a smear-ripened cheese.</title>
        <authorList>
            <consortium name="US DOE Joint Genome Institute (JGI-PGF)"/>
            <person name="Walter F."/>
            <person name="Albersmeier A."/>
            <person name="Kalinowski J."/>
            <person name="Ruckert C."/>
        </authorList>
    </citation>
    <scope>NUCLEOTIDE SEQUENCE</scope>
    <source>
        <strain evidence="6">CGMCC 1.15034</strain>
    </source>
</reference>
<dbReference type="GO" id="GO:0030976">
    <property type="term" value="F:thiamine pyrophosphate binding"/>
    <property type="evidence" value="ECO:0007669"/>
    <property type="project" value="TreeGrafter"/>
</dbReference>
<dbReference type="PANTHER" id="PTHR30006">
    <property type="entry name" value="THIAMINE-BINDING PERIPLASMIC PROTEIN-RELATED"/>
    <property type="match status" value="1"/>
</dbReference>
<keyword evidence="7" id="KW-0614">Plasmid</keyword>
<gene>
    <name evidence="6" type="ORF">GCM10010987_44780</name>
    <name evidence="7" type="ORF">XH86_35905</name>
</gene>
<proteinExistence type="inferred from homology"/>
<evidence type="ECO:0000313" key="9">
    <source>
        <dbReference type="Proteomes" id="UP000625079"/>
    </source>
</evidence>
<keyword evidence="4" id="KW-0732">Signal</keyword>
<dbReference type="Pfam" id="PF13416">
    <property type="entry name" value="SBP_bac_8"/>
    <property type="match status" value="1"/>
</dbReference>
<sequence>MNRRQFVKIAALSGATFPLPAIVGRASAAGETLYVADAGGAYTESYKKVIYTPFTASTGIDVVPVVRPAQALAQMKTMVETQNYTFDVHGAAGLDEGVRYDAEGLSERIELPRSIYDDLPDSIRNVPGFYPDSVAAFATVYRPLATKRDLKRVADIWDMSIPGVRSLRTGGRDNIEWALRADGVPAGPAIINELKTKAGWERAFRKLDEIKPKILTWWSTAPQSAQLLQAQEIDITATYANRAATLIRQGENLKVLWNEGYYTAYGYVIPKGNPKVHLVQKLIEFSLDPKRQAALASELMQGSASKSAFEFIDKKVLEYVPTQPDNFKQMVPLDVAFWGENLTKSNELFNQWLVK</sequence>
<dbReference type="EMBL" id="BMHC01000010">
    <property type="protein sequence ID" value="GGI27516.1"/>
    <property type="molecule type" value="Genomic_DNA"/>
</dbReference>
<dbReference type="RefSeq" id="WP_128929622.1">
    <property type="nucleotide sequence ID" value="NZ_BMHC01000010.1"/>
</dbReference>
<name>A0A410VJ45_9BRAD</name>
<dbReference type="InterPro" id="IPR006059">
    <property type="entry name" value="SBP"/>
</dbReference>
<reference evidence="6" key="3">
    <citation type="submission" date="2022-12" db="EMBL/GenBank/DDBJ databases">
        <authorList>
            <person name="Sun Q."/>
            <person name="Zhou Y."/>
        </authorList>
    </citation>
    <scope>NUCLEOTIDE SEQUENCE</scope>
    <source>
        <strain evidence="6">CGMCC 1.15034</strain>
    </source>
</reference>
<evidence type="ECO:0000313" key="6">
    <source>
        <dbReference type="EMBL" id="GGI27516.1"/>
    </source>
</evidence>
<comment type="similarity">
    <text evidence="2">Belongs to the bacterial solute-binding protein 1 family.</text>
</comment>
<dbReference type="Proteomes" id="UP000625079">
    <property type="component" value="Unassembled WGS sequence"/>
</dbReference>
<dbReference type="AlphaFoldDB" id="A0A410VJ45"/>
<dbReference type="GO" id="GO:0030975">
    <property type="term" value="F:thiamine binding"/>
    <property type="evidence" value="ECO:0007669"/>
    <property type="project" value="TreeGrafter"/>
</dbReference>
<dbReference type="GO" id="GO:0015888">
    <property type="term" value="P:thiamine transport"/>
    <property type="evidence" value="ECO:0007669"/>
    <property type="project" value="TreeGrafter"/>
</dbReference>
<evidence type="ECO:0000256" key="4">
    <source>
        <dbReference type="ARBA" id="ARBA00022729"/>
    </source>
</evidence>
<dbReference type="GO" id="GO:0030288">
    <property type="term" value="C:outer membrane-bounded periplasmic space"/>
    <property type="evidence" value="ECO:0007669"/>
    <property type="project" value="TreeGrafter"/>
</dbReference>
<geneLocation type="plasmid" evidence="7 8">
    <name>unnamed</name>
</geneLocation>
<evidence type="ECO:0000256" key="1">
    <source>
        <dbReference type="ARBA" id="ARBA00004418"/>
    </source>
</evidence>
<evidence type="ECO:0000256" key="5">
    <source>
        <dbReference type="ARBA" id="ARBA00022764"/>
    </source>
</evidence>
<keyword evidence="3" id="KW-0813">Transport</keyword>
<accession>A0A410VJ45</accession>
<keyword evidence="8" id="KW-1185">Reference proteome</keyword>
<dbReference type="Proteomes" id="UP000593880">
    <property type="component" value="Plasmid unnamed"/>
</dbReference>
<dbReference type="EMBL" id="CP030058">
    <property type="protein sequence ID" value="QOZ64209.1"/>
    <property type="molecule type" value="Genomic_DNA"/>
</dbReference>
<reference evidence="7 8" key="2">
    <citation type="submission" date="2018-06" db="EMBL/GenBank/DDBJ databases">
        <title>Comparative genomics of rhizobia nodulating Arachis hypogaea in China.</title>
        <authorList>
            <person name="Li Y."/>
        </authorList>
    </citation>
    <scope>NUCLEOTIDE SEQUENCE [LARGE SCALE GENOMIC DNA]</scope>
    <source>
        <strain evidence="7 8">CCBAU 51658</strain>
        <plasmid evidence="7 8">unnamed</plasmid>
    </source>
</reference>
<evidence type="ECO:0000256" key="2">
    <source>
        <dbReference type="ARBA" id="ARBA00008520"/>
    </source>
</evidence>
<evidence type="ECO:0000313" key="8">
    <source>
        <dbReference type="Proteomes" id="UP000593880"/>
    </source>
</evidence>
<dbReference type="SUPFAM" id="SSF53850">
    <property type="entry name" value="Periplasmic binding protein-like II"/>
    <property type="match status" value="1"/>
</dbReference>
<protein>
    <submittedName>
        <fullName evidence="6">Dehydrogenase</fullName>
    </submittedName>
</protein>
<dbReference type="PANTHER" id="PTHR30006:SF3">
    <property type="entry name" value="THIAMINE-BINDING PERIPLASMIC PROTEIN"/>
    <property type="match status" value="1"/>
</dbReference>
<evidence type="ECO:0000313" key="7">
    <source>
        <dbReference type="EMBL" id="QOZ64209.1"/>
    </source>
</evidence>
<dbReference type="Gene3D" id="3.40.190.10">
    <property type="entry name" value="Periplasmic binding protein-like II"/>
    <property type="match status" value="2"/>
</dbReference>
<evidence type="ECO:0000256" key="3">
    <source>
        <dbReference type="ARBA" id="ARBA00022448"/>
    </source>
</evidence>
<organism evidence="6 9">
    <name type="scientific">Bradyrhizobium guangdongense</name>
    <dbReference type="NCBI Taxonomy" id="1325090"/>
    <lineage>
        <taxon>Bacteria</taxon>
        <taxon>Pseudomonadati</taxon>
        <taxon>Pseudomonadota</taxon>
        <taxon>Alphaproteobacteria</taxon>
        <taxon>Hyphomicrobiales</taxon>
        <taxon>Nitrobacteraceae</taxon>
        <taxon>Bradyrhizobium</taxon>
    </lineage>
</organism>